<dbReference type="InterPro" id="IPR003370">
    <property type="entry name" value="Chromate_transpt"/>
</dbReference>
<accession>A0A7X6I807</accession>
<keyword evidence="4 8" id="KW-0812">Transmembrane</keyword>
<proteinExistence type="inferred from homology"/>
<evidence type="ECO:0000313" key="10">
    <source>
        <dbReference type="Proteomes" id="UP000521868"/>
    </source>
</evidence>
<dbReference type="AlphaFoldDB" id="A0A7X6I807"/>
<organism evidence="9 10">
    <name type="scientific">Ramlibacter lithotrophicus</name>
    <dbReference type="NCBI Taxonomy" id="2606681"/>
    <lineage>
        <taxon>Bacteria</taxon>
        <taxon>Pseudomonadati</taxon>
        <taxon>Pseudomonadota</taxon>
        <taxon>Betaproteobacteria</taxon>
        <taxon>Burkholderiales</taxon>
        <taxon>Comamonadaceae</taxon>
        <taxon>Ramlibacter</taxon>
    </lineage>
</organism>
<feature type="transmembrane region" description="Helical" evidence="8">
    <location>
        <begin position="231"/>
        <end position="263"/>
    </location>
</feature>
<feature type="transmembrane region" description="Helical" evidence="8">
    <location>
        <begin position="384"/>
        <end position="405"/>
    </location>
</feature>
<keyword evidence="3" id="KW-1003">Cell membrane</keyword>
<evidence type="ECO:0000256" key="7">
    <source>
        <dbReference type="SAM" id="MobiDB-lite"/>
    </source>
</evidence>
<dbReference type="GO" id="GO:0005886">
    <property type="term" value="C:plasma membrane"/>
    <property type="evidence" value="ECO:0007669"/>
    <property type="project" value="UniProtKB-SubCell"/>
</dbReference>
<feature type="transmembrane region" description="Helical" evidence="8">
    <location>
        <begin position="417"/>
        <end position="438"/>
    </location>
</feature>
<dbReference type="GO" id="GO:0015109">
    <property type="term" value="F:chromate transmembrane transporter activity"/>
    <property type="evidence" value="ECO:0007669"/>
    <property type="project" value="InterPro"/>
</dbReference>
<dbReference type="PIRSF" id="PIRSF004810">
    <property type="entry name" value="ChrA"/>
    <property type="match status" value="1"/>
</dbReference>
<sequence length="481" mass="49603">MQVPGRRRKGRKRGQTPPVREQCTPARLNPGKGAPAGHHIREAGSRTPAGARRGSGTLAPPRCTERADLTATPPVASPDAHAATPAQPVRGTPLEVLLAFLRLGLTSFGGPVAHLGYFRTEFVERRRWLDDRSYSDLVALCQFLPGPASSQVGMALGLSRAGWAGAPMAWLGFTLPSAFVLIAFAYGIARWGGLAASGAVQGLKVAAVAVVAQAVWGMAKSLCPDRARAGLAIFAALLTLALPSAIGQVGAILACGLVGWRLVRVPHQQPMAHAGYRVPRGAGVAALTLLLVLLAGLPVIATATGSALWALVDGFYRAGALVFGGGHVVLPLLQATVVPGGAVSNADFLAGYGAAQAVPGPLFTFAAYLGTVADSPLQGWTGGLVFLVVIFVPAFLLLVAALPFWDELRQRDAVQSAMAGVNAGVVGILLSALYDPVWTSAIHGRAEFGIALAAFGLLVYARLSPVFVVALSAAAGWALLG</sequence>
<dbReference type="Proteomes" id="UP000521868">
    <property type="component" value="Unassembled WGS sequence"/>
</dbReference>
<name>A0A7X6I807_9BURK</name>
<keyword evidence="10" id="KW-1185">Reference proteome</keyword>
<dbReference type="PANTHER" id="PTHR33567:SF3">
    <property type="entry name" value="CHROMATE ION TRANSPORTER (EUROFUNG)"/>
    <property type="match status" value="1"/>
</dbReference>
<evidence type="ECO:0000256" key="6">
    <source>
        <dbReference type="ARBA" id="ARBA00023136"/>
    </source>
</evidence>
<protein>
    <submittedName>
        <fullName evidence="9">Chromate efflux transporter</fullName>
    </submittedName>
</protein>
<dbReference type="Pfam" id="PF02417">
    <property type="entry name" value="Chromate_transp"/>
    <property type="match status" value="2"/>
</dbReference>
<evidence type="ECO:0000256" key="2">
    <source>
        <dbReference type="ARBA" id="ARBA00005262"/>
    </source>
</evidence>
<feature type="transmembrane region" description="Helical" evidence="8">
    <location>
        <begin position="318"/>
        <end position="337"/>
    </location>
</feature>
<evidence type="ECO:0000256" key="5">
    <source>
        <dbReference type="ARBA" id="ARBA00022989"/>
    </source>
</evidence>
<evidence type="ECO:0000256" key="1">
    <source>
        <dbReference type="ARBA" id="ARBA00004651"/>
    </source>
</evidence>
<dbReference type="EMBL" id="VTOX01000008">
    <property type="protein sequence ID" value="NKE67870.1"/>
    <property type="molecule type" value="Genomic_DNA"/>
</dbReference>
<evidence type="ECO:0000313" key="9">
    <source>
        <dbReference type="EMBL" id="NKE67870.1"/>
    </source>
</evidence>
<dbReference type="InterPro" id="IPR014047">
    <property type="entry name" value="Chr_Tranpt_l_chain"/>
</dbReference>
<evidence type="ECO:0000256" key="8">
    <source>
        <dbReference type="SAM" id="Phobius"/>
    </source>
</evidence>
<dbReference type="PANTHER" id="PTHR33567">
    <property type="entry name" value="CHROMATE ION TRANSPORTER (EUROFUNG)"/>
    <property type="match status" value="1"/>
</dbReference>
<feature type="region of interest" description="Disordered" evidence="7">
    <location>
        <begin position="1"/>
        <end position="87"/>
    </location>
</feature>
<reference evidence="9 10" key="1">
    <citation type="journal article" date="2020" name="Nature">
        <title>Bacterial chemolithoautotrophy via manganese oxidation.</title>
        <authorList>
            <person name="Yu H."/>
            <person name="Leadbetter J.R."/>
        </authorList>
    </citation>
    <scope>NUCLEOTIDE SEQUENCE [LARGE SCALE GENOMIC DNA]</scope>
    <source>
        <strain evidence="9 10">RBP-1</strain>
    </source>
</reference>
<keyword evidence="6 8" id="KW-0472">Membrane</keyword>
<evidence type="ECO:0000256" key="4">
    <source>
        <dbReference type="ARBA" id="ARBA00022692"/>
    </source>
</evidence>
<dbReference type="NCBIfam" id="TIGR00937">
    <property type="entry name" value="2A51"/>
    <property type="match status" value="1"/>
</dbReference>
<comment type="similarity">
    <text evidence="2">Belongs to the chromate ion transporter (CHR) (TC 2.A.51) family.</text>
</comment>
<feature type="transmembrane region" description="Helical" evidence="8">
    <location>
        <begin position="201"/>
        <end position="219"/>
    </location>
</feature>
<comment type="caution">
    <text evidence="9">The sequence shown here is derived from an EMBL/GenBank/DDBJ whole genome shotgun (WGS) entry which is preliminary data.</text>
</comment>
<keyword evidence="5 8" id="KW-1133">Transmembrane helix</keyword>
<evidence type="ECO:0000256" key="3">
    <source>
        <dbReference type="ARBA" id="ARBA00022475"/>
    </source>
</evidence>
<feature type="transmembrane region" description="Helical" evidence="8">
    <location>
        <begin position="283"/>
        <end position="311"/>
    </location>
</feature>
<feature type="compositionally biased region" description="Basic residues" evidence="7">
    <location>
        <begin position="1"/>
        <end position="14"/>
    </location>
</feature>
<gene>
    <name evidence="9" type="primary">chrA</name>
    <name evidence="9" type="ORF">RAMLITH_18780</name>
</gene>
<feature type="transmembrane region" description="Helical" evidence="8">
    <location>
        <begin position="170"/>
        <end position="189"/>
    </location>
</feature>
<feature type="transmembrane region" description="Helical" evidence="8">
    <location>
        <begin position="450"/>
        <end position="480"/>
    </location>
</feature>
<comment type="subcellular location">
    <subcellularLocation>
        <location evidence="1">Cell membrane</location>
        <topology evidence="1">Multi-pass membrane protein</topology>
    </subcellularLocation>
</comment>
<feature type="transmembrane region" description="Helical" evidence="8">
    <location>
        <begin position="349"/>
        <end position="372"/>
    </location>
</feature>